<dbReference type="EMBL" id="MHRW01000007">
    <property type="protein sequence ID" value="OHA31142.1"/>
    <property type="molecule type" value="Genomic_DNA"/>
</dbReference>
<proteinExistence type="predicted"/>
<dbReference type="InterPro" id="IPR055360">
    <property type="entry name" value="bAvd"/>
</dbReference>
<dbReference type="CDD" id="cd16376">
    <property type="entry name" value="Avd_like"/>
    <property type="match status" value="1"/>
</dbReference>
<evidence type="ECO:0000313" key="1">
    <source>
        <dbReference type="EMBL" id="OHA31142.1"/>
    </source>
</evidence>
<gene>
    <name evidence="1" type="ORF">A3B11_00365</name>
</gene>
<evidence type="ECO:0008006" key="3">
    <source>
        <dbReference type="Google" id="ProtNLM"/>
    </source>
</evidence>
<dbReference type="Proteomes" id="UP000176365">
    <property type="component" value="Unassembled WGS sequence"/>
</dbReference>
<sequence length="124" mass="14095">MPVLAKVKDVYLLWHGYAHDIPKTQRYSFGYRIDALFVEIIEAIAAASFLPKEEKRPYVRLSIKKVDAAKILIMILWESKSLNDKRYIALSLKLDEIGRNLGGWSGQLAKSLENTGNKQNSSTK</sequence>
<comment type="caution">
    <text evidence="1">The sequence shown here is derived from an EMBL/GenBank/DDBJ whole genome shotgun (WGS) entry which is preliminary data.</text>
</comment>
<evidence type="ECO:0000313" key="2">
    <source>
        <dbReference type="Proteomes" id="UP000176365"/>
    </source>
</evidence>
<protein>
    <recommendedName>
        <fullName evidence="3">Four helix bundle protein</fullName>
    </recommendedName>
</protein>
<dbReference type="Gene3D" id="1.20.1440.60">
    <property type="entry name" value="23S rRNA-intervening sequence"/>
    <property type="match status" value="1"/>
</dbReference>
<dbReference type="InterPro" id="IPR036583">
    <property type="entry name" value="23S_rRNA_IVS_sf"/>
</dbReference>
<reference evidence="1 2" key="1">
    <citation type="journal article" date="2016" name="Nat. Commun.">
        <title>Thousands of microbial genomes shed light on interconnected biogeochemical processes in an aquifer system.</title>
        <authorList>
            <person name="Anantharaman K."/>
            <person name="Brown C.T."/>
            <person name="Hug L.A."/>
            <person name="Sharon I."/>
            <person name="Castelle C.J."/>
            <person name="Probst A.J."/>
            <person name="Thomas B.C."/>
            <person name="Singh A."/>
            <person name="Wilkins M.J."/>
            <person name="Karaoz U."/>
            <person name="Brodie E.L."/>
            <person name="Williams K.H."/>
            <person name="Hubbard S.S."/>
            <person name="Banfield J.F."/>
        </authorList>
    </citation>
    <scope>NUCLEOTIDE SEQUENCE [LARGE SCALE GENOMIC DNA]</scope>
</reference>
<accession>A0A1G2N781</accession>
<dbReference type="AlphaFoldDB" id="A0A1G2N781"/>
<name>A0A1G2N781_9BACT</name>
<organism evidence="1 2">
    <name type="scientific">Candidatus Taylorbacteria bacterium RIFCSPLOWO2_01_FULL_44_26</name>
    <dbReference type="NCBI Taxonomy" id="1802318"/>
    <lineage>
        <taxon>Bacteria</taxon>
        <taxon>Candidatus Tayloriibacteriota</taxon>
    </lineage>
</organism>